<accession>A0A2P8EF39</accession>
<dbReference type="EMBL" id="PYGE01000001">
    <property type="protein sequence ID" value="PSL08099.1"/>
    <property type="molecule type" value="Genomic_DNA"/>
</dbReference>
<keyword evidence="2 5" id="KW-0238">DNA-binding</keyword>
<dbReference type="SMART" id="SM00420">
    <property type="entry name" value="HTH_DEOR"/>
    <property type="match status" value="1"/>
</dbReference>
<evidence type="ECO:0000256" key="2">
    <source>
        <dbReference type="ARBA" id="ARBA00023125"/>
    </source>
</evidence>
<organism evidence="5 6">
    <name type="scientific">Haloactinopolyspora alba</name>
    <dbReference type="NCBI Taxonomy" id="648780"/>
    <lineage>
        <taxon>Bacteria</taxon>
        <taxon>Bacillati</taxon>
        <taxon>Actinomycetota</taxon>
        <taxon>Actinomycetes</taxon>
        <taxon>Jiangellales</taxon>
        <taxon>Jiangellaceae</taxon>
        <taxon>Haloactinopolyspora</taxon>
    </lineage>
</organism>
<keyword evidence="6" id="KW-1185">Reference proteome</keyword>
<reference evidence="5 6" key="1">
    <citation type="submission" date="2018-03" db="EMBL/GenBank/DDBJ databases">
        <title>Genomic Encyclopedia of Archaeal and Bacterial Type Strains, Phase II (KMG-II): from individual species to whole genera.</title>
        <authorList>
            <person name="Goeker M."/>
        </authorList>
    </citation>
    <scope>NUCLEOTIDE SEQUENCE [LARGE SCALE GENOMIC DNA]</scope>
    <source>
        <strain evidence="5 6">DSM 45211</strain>
    </source>
</reference>
<gene>
    <name evidence="5" type="ORF">CLV30_10166</name>
</gene>
<dbReference type="Gene3D" id="3.40.50.2300">
    <property type="match status" value="2"/>
</dbReference>
<comment type="caution">
    <text evidence="5">The sequence shown here is derived from an EMBL/GenBank/DDBJ whole genome shotgun (WGS) entry which is preliminary data.</text>
</comment>
<dbReference type="InterPro" id="IPR036390">
    <property type="entry name" value="WH_DNA-bd_sf"/>
</dbReference>
<feature type="domain" description="HTH deoR-type" evidence="4">
    <location>
        <begin position="5"/>
        <end position="60"/>
    </location>
</feature>
<dbReference type="RefSeq" id="WP_106535202.1">
    <property type="nucleotide sequence ID" value="NZ_ML142897.1"/>
</dbReference>
<dbReference type="InterPro" id="IPR018356">
    <property type="entry name" value="Tscrpt_reg_HTH_DeoR_CS"/>
</dbReference>
<keyword evidence="3" id="KW-0804">Transcription</keyword>
<dbReference type="PRINTS" id="PR00037">
    <property type="entry name" value="HTHLACR"/>
</dbReference>
<dbReference type="Pfam" id="PF08220">
    <property type="entry name" value="HTH_DeoR"/>
    <property type="match status" value="1"/>
</dbReference>
<name>A0A2P8EF39_9ACTN</name>
<dbReference type="PROSITE" id="PS00894">
    <property type="entry name" value="HTH_DEOR_1"/>
    <property type="match status" value="1"/>
</dbReference>
<keyword evidence="1" id="KW-0805">Transcription regulation</keyword>
<evidence type="ECO:0000256" key="1">
    <source>
        <dbReference type="ARBA" id="ARBA00023015"/>
    </source>
</evidence>
<dbReference type="GO" id="GO:0003700">
    <property type="term" value="F:DNA-binding transcription factor activity"/>
    <property type="evidence" value="ECO:0007669"/>
    <property type="project" value="InterPro"/>
</dbReference>
<dbReference type="PROSITE" id="PS51000">
    <property type="entry name" value="HTH_DEOR_2"/>
    <property type="match status" value="1"/>
</dbReference>
<dbReference type="InterPro" id="IPR001034">
    <property type="entry name" value="DeoR_HTH"/>
</dbReference>
<evidence type="ECO:0000259" key="4">
    <source>
        <dbReference type="PROSITE" id="PS51000"/>
    </source>
</evidence>
<dbReference type="SUPFAM" id="SSF46785">
    <property type="entry name" value="Winged helix' DNA-binding domain"/>
    <property type="match status" value="1"/>
</dbReference>
<evidence type="ECO:0000313" key="5">
    <source>
        <dbReference type="EMBL" id="PSL08099.1"/>
    </source>
</evidence>
<dbReference type="InterPro" id="IPR028082">
    <property type="entry name" value="Peripla_BP_I"/>
</dbReference>
<proteinExistence type="predicted"/>
<evidence type="ECO:0000256" key="3">
    <source>
        <dbReference type="ARBA" id="ARBA00023163"/>
    </source>
</evidence>
<dbReference type="OrthoDB" id="3252280at2"/>
<dbReference type="PANTHER" id="PTHR30146">
    <property type="entry name" value="LACI-RELATED TRANSCRIPTIONAL REPRESSOR"/>
    <property type="match status" value="1"/>
</dbReference>
<dbReference type="AlphaFoldDB" id="A0A2P8EF39"/>
<dbReference type="PANTHER" id="PTHR30146:SF155">
    <property type="entry name" value="ALANINE RACEMASE"/>
    <property type="match status" value="1"/>
</dbReference>
<dbReference type="Proteomes" id="UP000243528">
    <property type="component" value="Unassembled WGS sequence"/>
</dbReference>
<dbReference type="SUPFAM" id="SSF53822">
    <property type="entry name" value="Periplasmic binding protein-like I"/>
    <property type="match status" value="1"/>
</dbReference>
<dbReference type="Pfam" id="PF13377">
    <property type="entry name" value="Peripla_BP_3"/>
    <property type="match status" value="1"/>
</dbReference>
<dbReference type="InterPro" id="IPR046335">
    <property type="entry name" value="LacI/GalR-like_sensor"/>
</dbReference>
<protein>
    <submittedName>
        <fullName evidence="5">DNA-binding LacI/PurR family transcriptional regulator</fullName>
    </submittedName>
</protein>
<sequence>MRESGADRRQRILAMVEARGEVRVTELATELDVSVITARRDVEDLASIGRLRRGHGVARSLVPVRQAPVEPSRGVVALIVPERHAYLNEVVHGARVALEAASVRVVLHPAPQVAGAERPIVQRVLSGEDVSGLLIAPRWRTAADEEADDHWLAETNGPLVLLEREPQTGSALRSRDSVYTDHWYGADLAVEHLASLGHQRLVLAARDDSPTARALRAAFAKACQARPQIQDWAVVLSAPDAAADPANTPHEPPLAHTMRDRGATGVIMHGDIDALILVQQLAEAGLAAPRDYSVVAYDDVVSSLGSPPLTAVAPAKAEVGRLAADLLLERLGRGPAAGPARRVAVLPELKVRASADMNV</sequence>
<evidence type="ECO:0000313" key="6">
    <source>
        <dbReference type="Proteomes" id="UP000243528"/>
    </source>
</evidence>
<dbReference type="GO" id="GO:0000976">
    <property type="term" value="F:transcription cis-regulatory region binding"/>
    <property type="evidence" value="ECO:0007669"/>
    <property type="project" value="TreeGrafter"/>
</dbReference>